<comment type="catalytic activity">
    <reaction evidence="8">
        <text>(3R)-hydroxydecanoyl-[ACP] = (2E)-decenoyl-[ACP] + H2O</text>
        <dbReference type="Rhea" id="RHEA:41860"/>
        <dbReference type="Rhea" id="RHEA-COMP:9638"/>
        <dbReference type="Rhea" id="RHEA-COMP:9639"/>
        <dbReference type="ChEBI" id="CHEBI:15377"/>
        <dbReference type="ChEBI" id="CHEBI:78466"/>
        <dbReference type="ChEBI" id="CHEBI:78467"/>
    </reaction>
    <physiologicalReaction direction="left-to-right" evidence="8">
        <dbReference type="Rhea" id="RHEA:41861"/>
    </physiologicalReaction>
</comment>
<evidence type="ECO:0000256" key="5">
    <source>
        <dbReference type="ARBA" id="ARBA00023332"/>
    </source>
</evidence>
<evidence type="ECO:0000256" key="32">
    <source>
        <dbReference type="ARBA" id="ARBA00048650"/>
    </source>
</evidence>
<evidence type="ECO:0000256" key="13">
    <source>
        <dbReference type="ARBA" id="ARBA00023402"/>
    </source>
</evidence>
<comment type="catalytic activity">
    <reaction evidence="9">
        <text>a (3R)-hydroxyacyl-[ACP] = a (2E)-enoyl-[ACP] + H2O</text>
        <dbReference type="Rhea" id="RHEA:13097"/>
        <dbReference type="Rhea" id="RHEA-COMP:9925"/>
        <dbReference type="Rhea" id="RHEA-COMP:9945"/>
        <dbReference type="ChEBI" id="CHEBI:15377"/>
        <dbReference type="ChEBI" id="CHEBI:78784"/>
        <dbReference type="ChEBI" id="CHEBI:78827"/>
        <dbReference type="EC" id="4.2.1.59"/>
    </reaction>
    <physiologicalReaction direction="left-to-right" evidence="9">
        <dbReference type="Rhea" id="RHEA:13098"/>
    </physiologicalReaction>
</comment>
<evidence type="ECO:0000256" key="11">
    <source>
        <dbReference type="ARBA" id="ARBA00023399"/>
    </source>
</evidence>
<dbReference type="GO" id="GO:0006633">
    <property type="term" value="P:fatty acid biosynthetic process"/>
    <property type="evidence" value="ECO:0007669"/>
    <property type="project" value="TreeGrafter"/>
</dbReference>
<dbReference type="CDD" id="cd00833">
    <property type="entry name" value="PKS"/>
    <property type="match status" value="1"/>
</dbReference>
<dbReference type="InterPro" id="IPR014031">
    <property type="entry name" value="Ketoacyl_synth_C"/>
</dbReference>
<comment type="catalytic activity">
    <reaction evidence="11">
        <text>(3R)-hydroxyoctadecanoyl-[ACP] = (2E)-octadecenoyl-[ACP] + H2O</text>
        <dbReference type="Rhea" id="RHEA:41924"/>
        <dbReference type="Rhea" id="RHEA-COMP:9654"/>
        <dbReference type="Rhea" id="RHEA-COMP:9655"/>
        <dbReference type="ChEBI" id="CHEBI:15377"/>
        <dbReference type="ChEBI" id="CHEBI:78488"/>
        <dbReference type="ChEBI" id="CHEBI:78489"/>
    </reaction>
    <physiologicalReaction direction="left-to-right" evidence="11">
        <dbReference type="Rhea" id="RHEA:41925"/>
    </physiologicalReaction>
</comment>
<keyword evidence="49" id="KW-1185">Reference proteome</keyword>
<comment type="catalytic activity">
    <reaction evidence="18">
        <text>3-oxodecanoyl-[ACP] + NADPH + H(+) = (3R)-hydroxydecanoyl-[ACP] + NADP(+)</text>
        <dbReference type="Rhea" id="RHEA:41856"/>
        <dbReference type="Rhea" id="RHEA-COMP:9637"/>
        <dbReference type="Rhea" id="RHEA-COMP:9638"/>
        <dbReference type="ChEBI" id="CHEBI:15378"/>
        <dbReference type="ChEBI" id="CHEBI:57783"/>
        <dbReference type="ChEBI" id="CHEBI:58349"/>
        <dbReference type="ChEBI" id="CHEBI:78464"/>
        <dbReference type="ChEBI" id="CHEBI:78466"/>
    </reaction>
    <physiologicalReaction direction="left-to-right" evidence="18">
        <dbReference type="Rhea" id="RHEA:41857"/>
    </physiologicalReaction>
</comment>
<feature type="domain" description="Ketosynthase family 3 (KS3)" evidence="46">
    <location>
        <begin position="10"/>
        <end position="409"/>
    </location>
</feature>
<evidence type="ECO:0000313" key="48">
    <source>
        <dbReference type="EMBL" id="CAG9765257.1"/>
    </source>
</evidence>
<evidence type="ECO:0000256" key="21">
    <source>
        <dbReference type="ARBA" id="ARBA00047578"/>
    </source>
</evidence>
<feature type="region of interest" description="N-terminal hotdog fold" evidence="45">
    <location>
        <begin position="839"/>
        <end position="960"/>
    </location>
</feature>
<dbReference type="Gene3D" id="3.10.129.110">
    <property type="entry name" value="Polyketide synthase dehydratase"/>
    <property type="match status" value="1"/>
</dbReference>
<evidence type="ECO:0000256" key="29">
    <source>
        <dbReference type="ARBA" id="ARBA00048420"/>
    </source>
</evidence>
<evidence type="ECO:0000256" key="14">
    <source>
        <dbReference type="ARBA" id="ARBA00023442"/>
    </source>
</evidence>
<dbReference type="Proteomes" id="UP001152799">
    <property type="component" value="Chromosome 2"/>
</dbReference>
<comment type="catalytic activity">
    <reaction evidence="15">
        <text>3-oxooctadecanoyl-[ACP] + NADPH + H(+) = (3R)-hydroxyoctadecanoyl-[ACP] + NADP(+)</text>
        <dbReference type="Rhea" id="RHEA:41920"/>
        <dbReference type="Rhea" id="RHEA-COMP:9653"/>
        <dbReference type="Rhea" id="RHEA-COMP:9654"/>
        <dbReference type="ChEBI" id="CHEBI:15378"/>
        <dbReference type="ChEBI" id="CHEBI:57783"/>
        <dbReference type="ChEBI" id="CHEBI:58349"/>
        <dbReference type="ChEBI" id="CHEBI:78487"/>
        <dbReference type="ChEBI" id="CHEBI:78488"/>
    </reaction>
    <physiologicalReaction direction="left-to-right" evidence="15">
        <dbReference type="Rhea" id="RHEA:41921"/>
    </physiologicalReaction>
</comment>
<comment type="catalytic activity">
    <reaction evidence="7">
        <text>(3R)-hydroxyhexanoyl-[ACP] = (2E)-hexenoyl-[ACP] + H2O</text>
        <dbReference type="Rhea" id="RHEA:41828"/>
        <dbReference type="Rhea" id="RHEA-COMP:9630"/>
        <dbReference type="Rhea" id="RHEA-COMP:9631"/>
        <dbReference type="ChEBI" id="CHEBI:15377"/>
        <dbReference type="ChEBI" id="CHEBI:78457"/>
        <dbReference type="ChEBI" id="CHEBI:78458"/>
    </reaction>
    <physiologicalReaction direction="left-to-right" evidence="7">
        <dbReference type="Rhea" id="RHEA:41829"/>
    </physiologicalReaction>
</comment>
<evidence type="ECO:0000256" key="1">
    <source>
        <dbReference type="ARBA" id="ARBA00005189"/>
    </source>
</evidence>
<evidence type="ECO:0000256" key="39">
    <source>
        <dbReference type="ARBA" id="ARBA00049263"/>
    </source>
</evidence>
<dbReference type="InterPro" id="IPR001227">
    <property type="entry name" value="Ac_transferase_dom_sf"/>
</dbReference>
<dbReference type="Pfam" id="PF16197">
    <property type="entry name" value="KAsynt_C_assoc"/>
    <property type="match status" value="1"/>
</dbReference>
<dbReference type="InterPro" id="IPR049900">
    <property type="entry name" value="PKS_mFAS_DH"/>
</dbReference>
<feature type="region of interest" description="C-terminal hotdog fold" evidence="45">
    <location>
        <begin position="973"/>
        <end position="1114"/>
    </location>
</feature>
<comment type="catalytic activity">
    <reaction evidence="44">
        <text>octanoyl-[ACP] + malonyl-[ACP] + H(+) = 3-oxodecanoyl-[ACP] + holo-[ACP] + CO2</text>
        <dbReference type="Rhea" id="RHEA:41852"/>
        <dbReference type="Rhea" id="RHEA-COMP:9623"/>
        <dbReference type="Rhea" id="RHEA-COMP:9636"/>
        <dbReference type="Rhea" id="RHEA-COMP:9637"/>
        <dbReference type="Rhea" id="RHEA-COMP:9685"/>
        <dbReference type="ChEBI" id="CHEBI:15378"/>
        <dbReference type="ChEBI" id="CHEBI:16526"/>
        <dbReference type="ChEBI" id="CHEBI:64479"/>
        <dbReference type="ChEBI" id="CHEBI:78449"/>
        <dbReference type="ChEBI" id="CHEBI:78463"/>
        <dbReference type="ChEBI" id="CHEBI:78464"/>
    </reaction>
    <physiologicalReaction direction="left-to-right" evidence="44">
        <dbReference type="Rhea" id="RHEA:41853"/>
    </physiologicalReaction>
</comment>
<dbReference type="InterPro" id="IPR050091">
    <property type="entry name" value="PKS_NRPS_Biosynth_Enz"/>
</dbReference>
<dbReference type="InterPro" id="IPR020841">
    <property type="entry name" value="PKS_Beta-ketoAc_synthase_dom"/>
</dbReference>
<dbReference type="SUPFAM" id="SSF53474">
    <property type="entry name" value="alpha/beta-Hydrolases"/>
    <property type="match status" value="1"/>
</dbReference>
<comment type="catalytic activity">
    <reaction evidence="43">
        <text>(2E)-decenoyl-[ACP] + NADPH + H(+) = decanoyl-[ACP] + NADP(+)</text>
        <dbReference type="Rhea" id="RHEA:41864"/>
        <dbReference type="Rhea" id="RHEA-COMP:9639"/>
        <dbReference type="Rhea" id="RHEA-COMP:9640"/>
        <dbReference type="ChEBI" id="CHEBI:15378"/>
        <dbReference type="ChEBI" id="CHEBI:57783"/>
        <dbReference type="ChEBI" id="CHEBI:58349"/>
        <dbReference type="ChEBI" id="CHEBI:78467"/>
        <dbReference type="ChEBI" id="CHEBI:78468"/>
    </reaction>
    <physiologicalReaction direction="left-to-right" evidence="43">
        <dbReference type="Rhea" id="RHEA:41865"/>
    </physiologicalReaction>
</comment>
<evidence type="ECO:0000256" key="16">
    <source>
        <dbReference type="ARBA" id="ARBA00047394"/>
    </source>
</evidence>
<dbReference type="SUPFAM" id="SSF52151">
    <property type="entry name" value="FabD/lysophospholipase-like"/>
    <property type="match status" value="1"/>
</dbReference>
<evidence type="ECO:0000256" key="3">
    <source>
        <dbReference type="ARBA" id="ARBA00022898"/>
    </source>
</evidence>
<evidence type="ECO:0000256" key="44">
    <source>
        <dbReference type="ARBA" id="ARBA00049533"/>
    </source>
</evidence>
<evidence type="ECO:0000256" key="17">
    <source>
        <dbReference type="ARBA" id="ARBA00047400"/>
    </source>
</evidence>
<dbReference type="InterPro" id="IPR020843">
    <property type="entry name" value="ER"/>
</dbReference>
<dbReference type="SUPFAM" id="SSF55048">
    <property type="entry name" value="Probable ACP-binding domain of malonyl-CoA ACP transacylase"/>
    <property type="match status" value="1"/>
</dbReference>
<accession>A0A9N9MQW2</accession>
<evidence type="ECO:0000256" key="33">
    <source>
        <dbReference type="ARBA" id="ARBA00048691"/>
    </source>
</evidence>
<comment type="catalytic activity">
    <reaction evidence="21">
        <text>dodecanoyl-[ACP] + malonyl-[ACP] + H(+) = 3-oxotetradecanoyl-[ACP] + holo-[ACP] + CO2</text>
        <dbReference type="Rhea" id="RHEA:41884"/>
        <dbReference type="Rhea" id="RHEA-COMP:9623"/>
        <dbReference type="Rhea" id="RHEA-COMP:9644"/>
        <dbReference type="Rhea" id="RHEA-COMP:9645"/>
        <dbReference type="Rhea" id="RHEA-COMP:9685"/>
        <dbReference type="ChEBI" id="CHEBI:15378"/>
        <dbReference type="ChEBI" id="CHEBI:16526"/>
        <dbReference type="ChEBI" id="CHEBI:64479"/>
        <dbReference type="ChEBI" id="CHEBI:65264"/>
        <dbReference type="ChEBI" id="CHEBI:78449"/>
        <dbReference type="ChEBI" id="CHEBI:78473"/>
    </reaction>
    <physiologicalReaction direction="left-to-right" evidence="21">
        <dbReference type="Rhea" id="RHEA:41885"/>
    </physiologicalReaction>
</comment>
<dbReference type="InterPro" id="IPR036291">
    <property type="entry name" value="NAD(P)-bd_dom_sf"/>
</dbReference>
<comment type="catalytic activity">
    <reaction evidence="35">
        <text>3-oxotetradecanoyl-[ACP] + NADPH + H(+) = (3R)-hydroxytetradecanoyl-[ACP] + NADP(+)</text>
        <dbReference type="Rhea" id="RHEA:41888"/>
        <dbReference type="Rhea" id="RHEA-COMP:9645"/>
        <dbReference type="Rhea" id="RHEA-COMP:9646"/>
        <dbReference type="ChEBI" id="CHEBI:15378"/>
        <dbReference type="ChEBI" id="CHEBI:57783"/>
        <dbReference type="ChEBI" id="CHEBI:58349"/>
        <dbReference type="ChEBI" id="CHEBI:78473"/>
        <dbReference type="ChEBI" id="CHEBI:78474"/>
    </reaction>
    <physiologicalReaction direction="left-to-right" evidence="35">
        <dbReference type="Rhea" id="RHEA:41889"/>
    </physiologicalReaction>
</comment>
<dbReference type="Gene3D" id="3.40.366.10">
    <property type="entry name" value="Malonyl-Coenzyme A Acyl Carrier Protein, domain 2"/>
    <property type="match status" value="1"/>
</dbReference>
<keyword evidence="2" id="KW-0702">S-nitrosylation</keyword>
<keyword evidence="4" id="KW-0511">Multifunctional enzyme</keyword>
<gene>
    <name evidence="48" type="ORF">CEUTPL_LOCUS5871</name>
</gene>
<feature type="domain" description="PKS/mFAS DH" evidence="47">
    <location>
        <begin position="839"/>
        <end position="1114"/>
    </location>
</feature>
<comment type="catalytic activity">
    <reaction evidence="27">
        <text>(2E)-dodecenoyl-[ACP] + NADPH + H(+) = dodecanoyl-[ACP] + NADP(+)</text>
        <dbReference type="Rhea" id="RHEA:41880"/>
        <dbReference type="Rhea" id="RHEA-COMP:9643"/>
        <dbReference type="Rhea" id="RHEA-COMP:9644"/>
        <dbReference type="ChEBI" id="CHEBI:15378"/>
        <dbReference type="ChEBI" id="CHEBI:57783"/>
        <dbReference type="ChEBI" id="CHEBI:58349"/>
        <dbReference type="ChEBI" id="CHEBI:65264"/>
        <dbReference type="ChEBI" id="CHEBI:78472"/>
    </reaction>
    <physiologicalReaction direction="left-to-right" evidence="27">
        <dbReference type="Rhea" id="RHEA:41881"/>
    </physiologicalReaction>
</comment>
<comment type="catalytic activity">
    <reaction evidence="25">
        <text>acetyl-[ACP] + malonyl-[ACP] + H(+) = 3-oxobutanoyl-[ACP] + holo-[ACP] + CO2</text>
        <dbReference type="Rhea" id="RHEA:41800"/>
        <dbReference type="Rhea" id="RHEA-COMP:9621"/>
        <dbReference type="Rhea" id="RHEA-COMP:9623"/>
        <dbReference type="Rhea" id="RHEA-COMP:9625"/>
        <dbReference type="Rhea" id="RHEA-COMP:9685"/>
        <dbReference type="ChEBI" id="CHEBI:15378"/>
        <dbReference type="ChEBI" id="CHEBI:16526"/>
        <dbReference type="ChEBI" id="CHEBI:64479"/>
        <dbReference type="ChEBI" id="CHEBI:78446"/>
        <dbReference type="ChEBI" id="CHEBI:78449"/>
        <dbReference type="ChEBI" id="CHEBI:78450"/>
    </reaction>
    <physiologicalReaction direction="left-to-right" evidence="25">
        <dbReference type="Rhea" id="RHEA:41801"/>
    </physiologicalReaction>
</comment>
<comment type="catalytic activity">
    <reaction evidence="40">
        <text>3-oxohexadecanoyl-[ACP] + NADPH + H(+) = (3R)-hydroxyhexadecanoyl-[ACP] + NADP(+)</text>
        <dbReference type="Rhea" id="RHEA:41904"/>
        <dbReference type="Rhea" id="RHEA-COMP:9649"/>
        <dbReference type="Rhea" id="RHEA-COMP:9650"/>
        <dbReference type="ChEBI" id="CHEBI:15378"/>
        <dbReference type="ChEBI" id="CHEBI:57783"/>
        <dbReference type="ChEBI" id="CHEBI:58349"/>
        <dbReference type="ChEBI" id="CHEBI:78478"/>
        <dbReference type="ChEBI" id="CHEBI:78480"/>
    </reaction>
    <physiologicalReaction direction="left-to-right" evidence="40">
        <dbReference type="Rhea" id="RHEA:41905"/>
    </physiologicalReaction>
</comment>
<comment type="catalytic activity">
    <reaction evidence="32">
        <text>a 2,3-saturated acyl-[ACP] + NADP(+) = a (2E)-enoyl-[ACP] + NADPH + H(+)</text>
        <dbReference type="Rhea" id="RHEA:22564"/>
        <dbReference type="Rhea" id="RHEA-COMP:9925"/>
        <dbReference type="Rhea" id="RHEA-COMP:9926"/>
        <dbReference type="ChEBI" id="CHEBI:15378"/>
        <dbReference type="ChEBI" id="CHEBI:57783"/>
        <dbReference type="ChEBI" id="CHEBI:58349"/>
        <dbReference type="ChEBI" id="CHEBI:78784"/>
        <dbReference type="ChEBI" id="CHEBI:78785"/>
        <dbReference type="EC" id="1.3.1.39"/>
    </reaction>
    <physiologicalReaction direction="right-to-left" evidence="32">
        <dbReference type="Rhea" id="RHEA:22566"/>
    </physiologicalReaction>
</comment>
<dbReference type="PANTHER" id="PTHR43775:SF23">
    <property type="entry name" value="FATTY ACID SYNTHASE 3"/>
    <property type="match status" value="1"/>
</dbReference>
<evidence type="ECO:0000259" key="46">
    <source>
        <dbReference type="PROSITE" id="PS52004"/>
    </source>
</evidence>
<dbReference type="PROSITE" id="PS52004">
    <property type="entry name" value="KS3_2"/>
    <property type="match status" value="1"/>
</dbReference>
<evidence type="ECO:0000256" key="26">
    <source>
        <dbReference type="ARBA" id="ARBA00048051"/>
    </source>
</evidence>
<dbReference type="GO" id="GO:0141148">
    <property type="term" value="F:enoyl-[acyl-carrier-protein] reductase (NADPH) activity"/>
    <property type="evidence" value="ECO:0007669"/>
    <property type="project" value="UniProtKB-EC"/>
</dbReference>
<evidence type="ECO:0000256" key="25">
    <source>
        <dbReference type="ARBA" id="ARBA00047961"/>
    </source>
</evidence>
<evidence type="ECO:0000313" key="49">
    <source>
        <dbReference type="Proteomes" id="UP001152799"/>
    </source>
</evidence>
<dbReference type="InterPro" id="IPR014030">
    <property type="entry name" value="Ketoacyl_synth_N"/>
</dbReference>
<evidence type="ECO:0000256" key="43">
    <source>
        <dbReference type="ARBA" id="ARBA00049521"/>
    </source>
</evidence>
<evidence type="ECO:0000256" key="40">
    <source>
        <dbReference type="ARBA" id="ARBA00049414"/>
    </source>
</evidence>
<dbReference type="SUPFAM" id="SSF51735">
    <property type="entry name" value="NAD(P)-binding Rossmann-fold domains"/>
    <property type="match status" value="1"/>
</dbReference>
<evidence type="ECO:0000256" key="31">
    <source>
        <dbReference type="ARBA" id="ARBA00048571"/>
    </source>
</evidence>
<comment type="catalytic activity">
    <reaction evidence="20">
        <text>(2E)-butenoyl-[ACP] + NADPH + H(+) = butanoyl-[ACP] + NADP(+)</text>
        <dbReference type="Rhea" id="RHEA:41812"/>
        <dbReference type="Rhea" id="RHEA-COMP:9627"/>
        <dbReference type="Rhea" id="RHEA-COMP:9628"/>
        <dbReference type="ChEBI" id="CHEBI:15378"/>
        <dbReference type="ChEBI" id="CHEBI:57783"/>
        <dbReference type="ChEBI" id="CHEBI:58349"/>
        <dbReference type="ChEBI" id="CHEBI:78453"/>
        <dbReference type="ChEBI" id="CHEBI:78454"/>
    </reaction>
    <physiologicalReaction direction="left-to-right" evidence="20">
        <dbReference type="Rhea" id="RHEA:41813"/>
    </physiologicalReaction>
</comment>
<evidence type="ECO:0000256" key="38">
    <source>
        <dbReference type="ARBA" id="ARBA00049171"/>
    </source>
</evidence>
<evidence type="ECO:0000256" key="20">
    <source>
        <dbReference type="ARBA" id="ARBA00047500"/>
    </source>
</evidence>
<comment type="catalytic activity">
    <reaction evidence="24">
        <text>3-oxobutanoyl-[ACP] + NADPH + H(+) = (3R)-hydroxybutanoyl-[ACP] + NADP(+)</text>
        <dbReference type="Rhea" id="RHEA:41804"/>
        <dbReference type="Rhea" id="RHEA-COMP:9625"/>
        <dbReference type="Rhea" id="RHEA-COMP:9626"/>
        <dbReference type="ChEBI" id="CHEBI:15378"/>
        <dbReference type="ChEBI" id="CHEBI:57783"/>
        <dbReference type="ChEBI" id="CHEBI:58349"/>
        <dbReference type="ChEBI" id="CHEBI:78450"/>
        <dbReference type="ChEBI" id="CHEBI:78451"/>
    </reaction>
    <physiologicalReaction direction="left-to-right" evidence="24">
        <dbReference type="Rhea" id="RHEA:41805"/>
    </physiologicalReaction>
</comment>
<evidence type="ECO:0000256" key="9">
    <source>
        <dbReference type="ARBA" id="ARBA00023394"/>
    </source>
</evidence>
<evidence type="ECO:0000259" key="47">
    <source>
        <dbReference type="PROSITE" id="PS52019"/>
    </source>
</evidence>
<dbReference type="EMBL" id="OU892278">
    <property type="protein sequence ID" value="CAG9765257.1"/>
    <property type="molecule type" value="Genomic_DNA"/>
</dbReference>
<organism evidence="48 49">
    <name type="scientific">Ceutorhynchus assimilis</name>
    <name type="common">cabbage seed weevil</name>
    <dbReference type="NCBI Taxonomy" id="467358"/>
    <lineage>
        <taxon>Eukaryota</taxon>
        <taxon>Metazoa</taxon>
        <taxon>Ecdysozoa</taxon>
        <taxon>Arthropoda</taxon>
        <taxon>Hexapoda</taxon>
        <taxon>Insecta</taxon>
        <taxon>Pterygota</taxon>
        <taxon>Neoptera</taxon>
        <taxon>Endopterygota</taxon>
        <taxon>Coleoptera</taxon>
        <taxon>Polyphaga</taxon>
        <taxon>Cucujiformia</taxon>
        <taxon>Curculionidae</taxon>
        <taxon>Ceutorhynchinae</taxon>
        <taxon>Ceutorhynchus</taxon>
    </lineage>
</organism>
<comment type="caution">
    <text evidence="45">Lacks conserved residue(s) required for the propagation of feature annotation.</text>
</comment>
<comment type="catalytic activity">
    <reaction evidence="17">
        <text>a (3R)-hydroxyacyl-[ACP] + NADP(+) = a 3-oxoacyl-[ACP] + NADPH + H(+)</text>
        <dbReference type="Rhea" id="RHEA:17397"/>
        <dbReference type="Rhea" id="RHEA-COMP:9916"/>
        <dbReference type="Rhea" id="RHEA-COMP:9945"/>
        <dbReference type="ChEBI" id="CHEBI:15378"/>
        <dbReference type="ChEBI" id="CHEBI:57783"/>
        <dbReference type="ChEBI" id="CHEBI:58349"/>
        <dbReference type="ChEBI" id="CHEBI:78776"/>
        <dbReference type="ChEBI" id="CHEBI:78827"/>
        <dbReference type="EC" id="1.1.1.100"/>
    </reaction>
    <physiologicalReaction direction="right-to-left" evidence="17">
        <dbReference type="Rhea" id="RHEA:17399"/>
    </physiologicalReaction>
</comment>
<dbReference type="InterPro" id="IPR016035">
    <property type="entry name" value="Acyl_Trfase/lysoPLipase"/>
</dbReference>
<comment type="catalytic activity">
    <reaction evidence="30">
        <text>a fatty acyl-[ACP] + malonyl-[ACP] + H(+) = a 3-oxoacyl-[ACP] + holo-[ACP] + CO2</text>
        <dbReference type="Rhea" id="RHEA:22836"/>
        <dbReference type="Rhea" id="RHEA-COMP:9623"/>
        <dbReference type="Rhea" id="RHEA-COMP:9685"/>
        <dbReference type="Rhea" id="RHEA-COMP:9916"/>
        <dbReference type="Rhea" id="RHEA-COMP:14125"/>
        <dbReference type="ChEBI" id="CHEBI:15378"/>
        <dbReference type="ChEBI" id="CHEBI:16526"/>
        <dbReference type="ChEBI" id="CHEBI:64479"/>
        <dbReference type="ChEBI" id="CHEBI:78449"/>
        <dbReference type="ChEBI" id="CHEBI:78776"/>
        <dbReference type="ChEBI" id="CHEBI:138651"/>
        <dbReference type="EC" id="2.3.1.41"/>
    </reaction>
    <physiologicalReaction direction="left-to-right" evidence="30">
        <dbReference type="Rhea" id="RHEA:22837"/>
    </physiologicalReaction>
</comment>
<comment type="catalytic activity">
    <reaction evidence="34">
        <text>hexadecanoyl-[ACP] + H2O = hexadecanoate + holo-[ACP] + H(+)</text>
        <dbReference type="Rhea" id="RHEA:41932"/>
        <dbReference type="Rhea" id="RHEA-COMP:9652"/>
        <dbReference type="Rhea" id="RHEA-COMP:9685"/>
        <dbReference type="ChEBI" id="CHEBI:7896"/>
        <dbReference type="ChEBI" id="CHEBI:15377"/>
        <dbReference type="ChEBI" id="CHEBI:15378"/>
        <dbReference type="ChEBI" id="CHEBI:64479"/>
        <dbReference type="ChEBI" id="CHEBI:78483"/>
        <dbReference type="EC" id="3.1.2.14"/>
    </reaction>
    <physiologicalReaction direction="left-to-right" evidence="34">
        <dbReference type="Rhea" id="RHEA:41933"/>
    </physiologicalReaction>
</comment>
<protein>
    <submittedName>
        <fullName evidence="48">Uncharacterized protein</fullName>
    </submittedName>
</protein>
<evidence type="ECO:0000256" key="19">
    <source>
        <dbReference type="ARBA" id="ARBA00047451"/>
    </source>
</evidence>
<comment type="function">
    <text evidence="14">Fatty acid synthetase is a multifunctional enzyme that catalyzes the de novo biosynthesis of long-chain saturated fatty acids starting from acetyl-CoA and malonyl-CoA in the presence of NADPH. This multifunctional protein contains 7 catalytic activities and a site for the binding of the prosthetic group 4'-phosphopantetheine of the acyl carrier protein ([ACP]) domain.</text>
</comment>
<evidence type="ECO:0000256" key="36">
    <source>
        <dbReference type="ARBA" id="ARBA00049019"/>
    </source>
</evidence>
<comment type="catalytic activity">
    <reaction evidence="39">
        <text>3-oxododecanoyl-[ACP] + NADPH + H(+) = (3R)-hydroxydodecanoyl-[ACP] + NADP(+)</text>
        <dbReference type="Rhea" id="RHEA:41872"/>
        <dbReference type="Rhea" id="RHEA-COMP:9641"/>
        <dbReference type="Rhea" id="RHEA-COMP:9642"/>
        <dbReference type="ChEBI" id="CHEBI:15378"/>
        <dbReference type="ChEBI" id="CHEBI:57783"/>
        <dbReference type="ChEBI" id="CHEBI:58349"/>
        <dbReference type="ChEBI" id="CHEBI:78469"/>
        <dbReference type="ChEBI" id="CHEBI:78470"/>
    </reaction>
    <physiologicalReaction direction="left-to-right" evidence="39">
        <dbReference type="Rhea" id="RHEA:41873"/>
    </physiologicalReaction>
</comment>
<dbReference type="InterPro" id="IPR013149">
    <property type="entry name" value="ADH-like_C"/>
</dbReference>
<dbReference type="InterPro" id="IPR014043">
    <property type="entry name" value="Acyl_transferase_dom"/>
</dbReference>
<comment type="catalytic activity">
    <reaction evidence="19">
        <text>tetradecanoyl-[ACP] + malonyl-[ACP] + H(+) = 3-oxohexadecanoyl-[ACP] + holo-[ACP] + CO2</text>
        <dbReference type="Rhea" id="RHEA:41900"/>
        <dbReference type="Rhea" id="RHEA-COMP:9623"/>
        <dbReference type="Rhea" id="RHEA-COMP:9648"/>
        <dbReference type="Rhea" id="RHEA-COMP:9649"/>
        <dbReference type="Rhea" id="RHEA-COMP:9685"/>
        <dbReference type="ChEBI" id="CHEBI:15378"/>
        <dbReference type="ChEBI" id="CHEBI:16526"/>
        <dbReference type="ChEBI" id="CHEBI:64479"/>
        <dbReference type="ChEBI" id="CHEBI:78449"/>
        <dbReference type="ChEBI" id="CHEBI:78477"/>
        <dbReference type="ChEBI" id="CHEBI:78478"/>
    </reaction>
    <physiologicalReaction direction="left-to-right" evidence="19">
        <dbReference type="Rhea" id="RHEA:41901"/>
    </physiologicalReaction>
</comment>
<dbReference type="GO" id="GO:0004315">
    <property type="term" value="F:3-oxoacyl-[acyl-carrier-protein] synthase activity"/>
    <property type="evidence" value="ECO:0007669"/>
    <property type="project" value="UniProtKB-EC"/>
</dbReference>
<evidence type="ECO:0000256" key="12">
    <source>
        <dbReference type="ARBA" id="ARBA00023401"/>
    </source>
</evidence>
<comment type="catalytic activity">
    <reaction evidence="38">
        <text>(2E)-tetradecenoyl-[ACP] + NADPH + H(+) = tetradecanoyl-[ACP] + NADP(+)</text>
        <dbReference type="Rhea" id="RHEA:41896"/>
        <dbReference type="Rhea" id="RHEA-COMP:9647"/>
        <dbReference type="Rhea" id="RHEA-COMP:9648"/>
        <dbReference type="ChEBI" id="CHEBI:15378"/>
        <dbReference type="ChEBI" id="CHEBI:57783"/>
        <dbReference type="ChEBI" id="CHEBI:58349"/>
        <dbReference type="ChEBI" id="CHEBI:78475"/>
        <dbReference type="ChEBI" id="CHEBI:78477"/>
    </reaction>
    <physiologicalReaction direction="left-to-right" evidence="38">
        <dbReference type="Rhea" id="RHEA:41897"/>
    </physiologicalReaction>
</comment>
<dbReference type="Pfam" id="PF00107">
    <property type="entry name" value="ADH_zinc_N"/>
    <property type="match status" value="1"/>
</dbReference>
<dbReference type="Pfam" id="PF00698">
    <property type="entry name" value="Acyl_transf_1"/>
    <property type="match status" value="1"/>
</dbReference>
<evidence type="ECO:0000256" key="42">
    <source>
        <dbReference type="ARBA" id="ARBA00049449"/>
    </source>
</evidence>
<comment type="catalytic activity">
    <reaction evidence="12">
        <text>(3R)-hydroxyhexadecanoyl-[ACP] = (2E)-hexadecenoyl-[ACP] + H2O</text>
        <dbReference type="Rhea" id="RHEA:41908"/>
        <dbReference type="Rhea" id="RHEA-COMP:9650"/>
        <dbReference type="Rhea" id="RHEA-COMP:9651"/>
        <dbReference type="ChEBI" id="CHEBI:15377"/>
        <dbReference type="ChEBI" id="CHEBI:78480"/>
        <dbReference type="ChEBI" id="CHEBI:78481"/>
    </reaction>
    <physiologicalReaction direction="left-to-right" evidence="12">
        <dbReference type="Rhea" id="RHEA:41909"/>
    </physiologicalReaction>
</comment>
<dbReference type="PANTHER" id="PTHR43775">
    <property type="entry name" value="FATTY ACID SYNTHASE"/>
    <property type="match status" value="1"/>
</dbReference>
<dbReference type="Gene3D" id="3.40.50.720">
    <property type="entry name" value="NAD(P)-binding Rossmann-like Domain"/>
    <property type="match status" value="1"/>
</dbReference>
<dbReference type="SMART" id="SM00827">
    <property type="entry name" value="PKS_AT"/>
    <property type="match status" value="1"/>
</dbReference>
<comment type="catalytic activity">
    <reaction evidence="26">
        <text>hexadecanoyl-[ACP] + malonyl-[ACP] + H(+) = 3-oxooctadecanoyl-[ACP] + holo-[ACP] + CO2</text>
        <dbReference type="Rhea" id="RHEA:41916"/>
        <dbReference type="Rhea" id="RHEA-COMP:9623"/>
        <dbReference type="Rhea" id="RHEA-COMP:9652"/>
        <dbReference type="Rhea" id="RHEA-COMP:9653"/>
        <dbReference type="Rhea" id="RHEA-COMP:9685"/>
        <dbReference type="ChEBI" id="CHEBI:15378"/>
        <dbReference type="ChEBI" id="CHEBI:16526"/>
        <dbReference type="ChEBI" id="CHEBI:64479"/>
        <dbReference type="ChEBI" id="CHEBI:78449"/>
        <dbReference type="ChEBI" id="CHEBI:78483"/>
        <dbReference type="ChEBI" id="CHEBI:78487"/>
    </reaction>
    <physiologicalReaction direction="left-to-right" evidence="26">
        <dbReference type="Rhea" id="RHEA:41917"/>
    </physiologicalReaction>
</comment>
<evidence type="ECO:0000256" key="7">
    <source>
        <dbReference type="ARBA" id="ARBA00023373"/>
    </source>
</evidence>
<comment type="catalytic activity">
    <reaction evidence="13">
        <text>(3R)-hydroxybutanoyl-[ACP] = (2E)-butenoyl-[ACP] + H2O</text>
        <dbReference type="Rhea" id="RHEA:41808"/>
        <dbReference type="Rhea" id="RHEA-COMP:9626"/>
        <dbReference type="Rhea" id="RHEA-COMP:9627"/>
        <dbReference type="ChEBI" id="CHEBI:15377"/>
        <dbReference type="ChEBI" id="CHEBI:78451"/>
        <dbReference type="ChEBI" id="CHEBI:78453"/>
    </reaction>
    <physiologicalReaction direction="left-to-right" evidence="13">
        <dbReference type="Rhea" id="RHEA:41809"/>
    </physiologicalReaction>
</comment>
<evidence type="ECO:0000256" key="45">
    <source>
        <dbReference type="PROSITE-ProRule" id="PRU01363"/>
    </source>
</evidence>
<comment type="catalytic activity">
    <reaction evidence="31">
        <text>3-oxohexanoyl-[ACP] + NADPH + H(+) = (3R)-hydroxyhexanoyl-[ACP] + NADP(+)</text>
        <dbReference type="Rhea" id="RHEA:41824"/>
        <dbReference type="Rhea" id="RHEA-COMP:9629"/>
        <dbReference type="Rhea" id="RHEA-COMP:9630"/>
        <dbReference type="ChEBI" id="CHEBI:15378"/>
        <dbReference type="ChEBI" id="CHEBI:57783"/>
        <dbReference type="ChEBI" id="CHEBI:58349"/>
        <dbReference type="ChEBI" id="CHEBI:78456"/>
        <dbReference type="ChEBI" id="CHEBI:78457"/>
    </reaction>
    <physiologicalReaction direction="left-to-right" evidence="31">
        <dbReference type="Rhea" id="RHEA:41825"/>
    </physiologicalReaction>
</comment>
<dbReference type="InterPro" id="IPR032821">
    <property type="entry name" value="PKS_assoc"/>
</dbReference>
<comment type="catalytic activity">
    <reaction evidence="41">
        <text>3-oxooctanoyl-[ACP] + NADPH + H(+) = (3R)-hydroxyoctanoyl-[ACP] + NADP(+)</text>
        <dbReference type="Rhea" id="RHEA:41840"/>
        <dbReference type="Rhea" id="RHEA-COMP:9633"/>
        <dbReference type="Rhea" id="RHEA-COMP:9634"/>
        <dbReference type="ChEBI" id="CHEBI:15378"/>
        <dbReference type="ChEBI" id="CHEBI:57783"/>
        <dbReference type="ChEBI" id="CHEBI:58349"/>
        <dbReference type="ChEBI" id="CHEBI:78460"/>
        <dbReference type="ChEBI" id="CHEBI:78461"/>
    </reaction>
    <physiologicalReaction direction="left-to-right" evidence="41">
        <dbReference type="Rhea" id="RHEA:41841"/>
    </physiologicalReaction>
</comment>
<comment type="catalytic activity">
    <reaction evidence="10">
        <text>(3R)-hydroxytetradecanoyl-[ACP] = (2E)-tetradecenoyl-[ACP] + H2O</text>
        <dbReference type="Rhea" id="RHEA:41892"/>
        <dbReference type="Rhea" id="RHEA-COMP:9646"/>
        <dbReference type="Rhea" id="RHEA-COMP:9647"/>
        <dbReference type="ChEBI" id="CHEBI:15377"/>
        <dbReference type="ChEBI" id="CHEBI:78474"/>
        <dbReference type="ChEBI" id="CHEBI:78475"/>
    </reaction>
    <physiologicalReaction direction="left-to-right" evidence="10">
        <dbReference type="Rhea" id="RHEA:41893"/>
    </physiologicalReaction>
</comment>
<evidence type="ECO:0000256" key="30">
    <source>
        <dbReference type="ARBA" id="ARBA00048506"/>
    </source>
</evidence>
<evidence type="ECO:0000256" key="22">
    <source>
        <dbReference type="ARBA" id="ARBA00047810"/>
    </source>
</evidence>
<evidence type="ECO:0000256" key="4">
    <source>
        <dbReference type="ARBA" id="ARBA00023268"/>
    </source>
</evidence>
<dbReference type="InterPro" id="IPR016036">
    <property type="entry name" value="Malonyl_transacylase_ACP-bd"/>
</dbReference>
<dbReference type="PROSITE" id="PS52019">
    <property type="entry name" value="PKS_MFAS_DH"/>
    <property type="match status" value="1"/>
</dbReference>
<dbReference type="GO" id="GO:0004316">
    <property type="term" value="F:3-oxoacyl-[acyl-carrier-protein] reductase (NADPH) activity"/>
    <property type="evidence" value="ECO:0007669"/>
    <property type="project" value="UniProtKB-EC"/>
</dbReference>
<dbReference type="GO" id="GO:0004312">
    <property type="term" value="F:fatty acid synthase activity"/>
    <property type="evidence" value="ECO:0007669"/>
    <property type="project" value="TreeGrafter"/>
</dbReference>
<comment type="catalytic activity">
    <reaction evidence="5">
        <text>(3R)-hydroxyoctanoyl-[ACP] = (2E)-octenoyl-[ACP] + H2O</text>
        <dbReference type="Rhea" id="RHEA:41844"/>
        <dbReference type="Rhea" id="RHEA-COMP:9634"/>
        <dbReference type="Rhea" id="RHEA-COMP:9635"/>
        <dbReference type="ChEBI" id="CHEBI:15377"/>
        <dbReference type="ChEBI" id="CHEBI:78461"/>
        <dbReference type="ChEBI" id="CHEBI:78462"/>
    </reaction>
    <physiologicalReaction direction="left-to-right" evidence="5">
        <dbReference type="Rhea" id="RHEA:41845"/>
    </physiologicalReaction>
</comment>
<evidence type="ECO:0000256" key="23">
    <source>
        <dbReference type="ARBA" id="ARBA00047897"/>
    </source>
</evidence>
<comment type="catalytic activity">
    <reaction evidence="23">
        <text>(2E)-hexenoyl-[ACP] + NADPH + H(+) = hexanoyl-[ACP] + NADP(+)</text>
        <dbReference type="Rhea" id="RHEA:41832"/>
        <dbReference type="Rhea" id="RHEA-COMP:9631"/>
        <dbReference type="Rhea" id="RHEA-COMP:9632"/>
        <dbReference type="ChEBI" id="CHEBI:15378"/>
        <dbReference type="ChEBI" id="CHEBI:57783"/>
        <dbReference type="ChEBI" id="CHEBI:58349"/>
        <dbReference type="ChEBI" id="CHEBI:78458"/>
        <dbReference type="ChEBI" id="CHEBI:78459"/>
    </reaction>
    <physiologicalReaction direction="left-to-right" evidence="23">
        <dbReference type="Rhea" id="RHEA:41833"/>
    </physiologicalReaction>
</comment>
<evidence type="ECO:0000256" key="41">
    <source>
        <dbReference type="ARBA" id="ARBA00049422"/>
    </source>
</evidence>
<reference evidence="48" key="1">
    <citation type="submission" date="2022-01" db="EMBL/GenBank/DDBJ databases">
        <authorList>
            <person name="King R."/>
        </authorList>
    </citation>
    <scope>NUCLEOTIDE SEQUENCE</scope>
</reference>
<dbReference type="Gene3D" id="3.90.180.10">
    <property type="entry name" value="Medium-chain alcohol dehydrogenases, catalytic domain"/>
    <property type="match status" value="1"/>
</dbReference>
<evidence type="ECO:0000256" key="18">
    <source>
        <dbReference type="ARBA" id="ARBA00047440"/>
    </source>
</evidence>
<dbReference type="SUPFAM" id="SSF53901">
    <property type="entry name" value="Thiolase-like"/>
    <property type="match status" value="2"/>
</dbReference>
<evidence type="ECO:0000256" key="27">
    <source>
        <dbReference type="ARBA" id="ARBA00048281"/>
    </source>
</evidence>
<dbReference type="InterPro" id="IPR001031">
    <property type="entry name" value="Thioesterase"/>
</dbReference>
<comment type="pathway">
    <text evidence="1">Lipid metabolism.</text>
</comment>
<comment type="catalytic activity">
    <reaction evidence="36">
        <text>(2E)-octadecenoyl-[ACP] + NADPH + H(+) = octadecanoyl-[ACP] + NADP(+)</text>
        <dbReference type="Rhea" id="RHEA:41928"/>
        <dbReference type="Rhea" id="RHEA-COMP:9655"/>
        <dbReference type="Rhea" id="RHEA-COMP:9656"/>
        <dbReference type="ChEBI" id="CHEBI:15378"/>
        <dbReference type="ChEBI" id="CHEBI:57783"/>
        <dbReference type="ChEBI" id="CHEBI:58349"/>
        <dbReference type="ChEBI" id="CHEBI:78489"/>
        <dbReference type="ChEBI" id="CHEBI:78495"/>
    </reaction>
    <physiologicalReaction direction="left-to-right" evidence="36">
        <dbReference type="Rhea" id="RHEA:41929"/>
    </physiologicalReaction>
</comment>
<evidence type="ECO:0000256" key="34">
    <source>
        <dbReference type="ARBA" id="ARBA00048704"/>
    </source>
</evidence>
<evidence type="ECO:0000256" key="24">
    <source>
        <dbReference type="ARBA" id="ARBA00047953"/>
    </source>
</evidence>
<dbReference type="Pfam" id="PF00975">
    <property type="entry name" value="Thioesterase"/>
    <property type="match status" value="1"/>
</dbReference>
<comment type="catalytic activity">
    <reaction evidence="37">
        <text>decanoyl-[ACP] + malonyl-[ACP] + H(+) = 3-oxododecanoyl-[ACP] + holo-[ACP] + CO2</text>
        <dbReference type="Rhea" id="RHEA:41868"/>
        <dbReference type="Rhea" id="RHEA-COMP:9623"/>
        <dbReference type="Rhea" id="RHEA-COMP:9640"/>
        <dbReference type="Rhea" id="RHEA-COMP:9641"/>
        <dbReference type="Rhea" id="RHEA-COMP:9685"/>
        <dbReference type="ChEBI" id="CHEBI:15378"/>
        <dbReference type="ChEBI" id="CHEBI:16526"/>
        <dbReference type="ChEBI" id="CHEBI:64479"/>
        <dbReference type="ChEBI" id="CHEBI:78449"/>
        <dbReference type="ChEBI" id="CHEBI:78468"/>
        <dbReference type="ChEBI" id="CHEBI:78469"/>
    </reaction>
    <physiologicalReaction direction="left-to-right" evidence="37">
        <dbReference type="Rhea" id="RHEA:41869"/>
    </physiologicalReaction>
</comment>
<dbReference type="GO" id="GO:0019171">
    <property type="term" value="F:(3R)-hydroxyacyl-[acyl-carrier-protein] dehydratase activity"/>
    <property type="evidence" value="ECO:0007669"/>
    <property type="project" value="UniProtKB-EC"/>
</dbReference>
<evidence type="ECO:0000256" key="10">
    <source>
        <dbReference type="ARBA" id="ARBA00023398"/>
    </source>
</evidence>
<comment type="catalytic activity">
    <reaction evidence="29">
        <text>(2E)-octenoyl-[ACP] + NADPH + H(+) = octanoyl-[ACP] + NADP(+)</text>
        <dbReference type="Rhea" id="RHEA:41848"/>
        <dbReference type="Rhea" id="RHEA-COMP:9635"/>
        <dbReference type="Rhea" id="RHEA-COMP:9636"/>
        <dbReference type="ChEBI" id="CHEBI:15378"/>
        <dbReference type="ChEBI" id="CHEBI:57783"/>
        <dbReference type="ChEBI" id="CHEBI:58349"/>
        <dbReference type="ChEBI" id="CHEBI:78462"/>
        <dbReference type="ChEBI" id="CHEBI:78463"/>
    </reaction>
    <physiologicalReaction direction="left-to-right" evidence="29">
        <dbReference type="Rhea" id="RHEA:41849"/>
    </physiologicalReaction>
</comment>
<sequence length="2142" mass="237254">MAPPEMELVKEDVVISGIGGYFPQSLNIEEFQKNLLENKNLVGTRWRQGERGVSNSVGTVPTEFFDNSYFGIHRQQCTFMDPMQRLVLERTFEALIDAGVSPTEVKGKRIGVFMGSSIGENDNLFLESIVSGFGVTGHSRAMMPNRVSYWLNLKGPSVAYDANWVGGMEVIRLAYEAIKTGQCESVIVGTANLALNAEFQWLYTDMGLLSPDGSTKAFDIDAKGYTRSDGVVVLYLQKASEAKRSYASIVNIATMFDGDREGNIQNLPVSSMAEFMTKFYEKSPVKPEDIAFLETYGCGHKLTDERELNAIEKAYCKNRKTPLLIGSVKTNTGHSEASAVMFSVAKVLIAMEQGVIPATIQYEKPNPNAKGLIDGSLQVVTKNTPWKPTYAAINAIGLDSYYGHLVLKANQKTKQTQHDDLPKLVVASTRTEEGIKDILEKVKAKVEDSEFIQLTQDLFAKPILGHLYRGYTLVGAETPKQETEYHQGTKRPIWFVFAGMGSQWNGMVGDLMKLPVFASAIQKCHDILAPKGVDLMHIISTKDKTIFDNILHSFVGIAAIQIGLTDVLKAVGIVPDGIIGHSVGELGCAYADGCVTAEQMILSAYSRGRASLEATLEPGMMAAIGVGYNAIKNKLPPTIEVACHNGPDSATLSGPSADMETFVAELQAQGIFAKLVNVANIAYHSRYIRPAAPFLLKYLKEVIPEPVKRSAKWISTSNLEENWNTDVAQHSSAEYHTNNLLSSVYFEEGIKHIPKDAICIEIAPHGLLQAILKRSLKAGCINIPLTQRGCSSGIEFLLTALGRMYLAGMDISIAHIYPRLEYPVGRGTPSTAPLAHWNHSESWRTGLEDKLHSLFSIIDMQVTLNSEEFRECVGHQLDDNIILPSSFYLNIAYQLISNISSGHKEILFENLHFRKSITIPKIGSVPLHAMVQKGSGEFEITSNKEIIMTGKMTFPQANEPFMVEPSKIEIGEDNIQLTGSDVYSELQHRGHKYSGLFKTIKSLVITEEGSSASIQWNNKWTMFLEAMIQQQLLHAGERDQEIHVPKTIQKLCVDQKLLPSEKTDLKVDYDFATKIISTEGLQIIGMQTIPLETEKKKVYIDSIEYVPLNNTEYTKIETGICVALQLMLANFADQYITNVMITEITSKEPLLKYINLALAQYTRLNPNIVTAKDAKQVVVQTAYPLLIIHNGSINDEIAKVVSSSHAFSLVKTDKNILSYPSIITVASFTYQGQEYSILRKANTSDVIAVNVKGDVLSIKDLKRSSVSWVSELLSAIENASLSHKRVYLTSSVVPLEGFANFVQELKSQPNMDNLRILINLDKKVDVDFKNLYKQDLVLSILKDGVVNGYLPIPVKFKENVLLNASSGSLAKNKTISYIGLNLRDETINPATEKTQELGPIDYSGTVSTGQKIMGLASLNKDTCRLEIDPILNWEFPDSWSLEDAATIPYAFAAAYHSLYIKGELKPGDTVLIHAGCSPIGMAAISIALSNGCNIFTTVSTDKQRAYIKKKFRMFNDGQILSSDNASFEPMVMMGTGGKGANVILNCLSGSLLQSSLACIADFGRFLQIGKYDLEENNSVGMYCFLRNVSFYAVDLNIINQSDEVKMEIKQLVQDGIGKRTVTPLWRVVYNHQDVGEILNNIKKASNIGKAVLNVDNNISLNKLNVRRPNQFICDPKSSYLIYGGSSENWTDVTEWLVLRGAKKVVVSVDTKSQQNHINRRLALLQSYYSCDIIFAPNKAHTKEGAAELLSEVYCLGPIHAVFLLPQVKTSKISDIKPVQYIDNALRTTAPKALFVNFINSAAGICQVRADAGYTTYNIQWLKELEFGDVLSGLDNVLSLKVKNVLINNDKVSDTKQESTQALFKKLSQMLPSSPEELSEQIKEAPKEPELVQLVTEGPREIRELIPLFIIPGLNTENEIEELARHLLLPTFCAVLPNKPMGLKELAQKFVAQIRPIWSQGPYNIVGVSWGGVLATEIGKILNKEFNSKIYLYFIDGAPSTLQSAIKHLGQDAEMETNLLARIFNNNDAQVLKKLQAASDWDARVNYILTSYSGTPEDKRALESGLLVLRNRLQDITAYQPDGNLVTGVSHLIRPSDCSQYDNCELTLYLKQTPQIHLVSGDHVTIIKNKDTAEYINETFQLI</sequence>
<dbReference type="Gene3D" id="3.30.70.3290">
    <property type="match status" value="1"/>
</dbReference>
<evidence type="ECO:0000256" key="8">
    <source>
        <dbReference type="ARBA" id="ARBA00023388"/>
    </source>
</evidence>
<dbReference type="InterPro" id="IPR029058">
    <property type="entry name" value="AB_hydrolase_fold"/>
</dbReference>
<comment type="catalytic activity">
    <reaction evidence="16">
        <text>hexanoyl-[ACP] + malonyl-[ACP] + H(+) = 3-oxooctanoyl-[ACP] + holo-[ACP] + CO2</text>
        <dbReference type="Rhea" id="RHEA:41836"/>
        <dbReference type="Rhea" id="RHEA-COMP:9623"/>
        <dbReference type="Rhea" id="RHEA-COMP:9632"/>
        <dbReference type="Rhea" id="RHEA-COMP:9633"/>
        <dbReference type="Rhea" id="RHEA-COMP:9685"/>
        <dbReference type="ChEBI" id="CHEBI:15378"/>
        <dbReference type="ChEBI" id="CHEBI:16526"/>
        <dbReference type="ChEBI" id="CHEBI:64479"/>
        <dbReference type="ChEBI" id="CHEBI:78449"/>
        <dbReference type="ChEBI" id="CHEBI:78459"/>
        <dbReference type="ChEBI" id="CHEBI:78460"/>
    </reaction>
    <physiologicalReaction direction="left-to-right" evidence="16">
        <dbReference type="Rhea" id="RHEA:41837"/>
    </physiologicalReaction>
</comment>
<dbReference type="SMART" id="SM00829">
    <property type="entry name" value="PKS_ER"/>
    <property type="match status" value="1"/>
</dbReference>
<comment type="catalytic activity">
    <reaction evidence="22">
        <text>(2E)-hexadecenoyl-[ACP] + NADPH + H(+) = hexadecanoyl-[ACP] + NADP(+)</text>
        <dbReference type="Rhea" id="RHEA:41912"/>
        <dbReference type="Rhea" id="RHEA-COMP:9651"/>
        <dbReference type="Rhea" id="RHEA-COMP:9652"/>
        <dbReference type="ChEBI" id="CHEBI:15378"/>
        <dbReference type="ChEBI" id="CHEBI:57783"/>
        <dbReference type="ChEBI" id="CHEBI:58349"/>
        <dbReference type="ChEBI" id="CHEBI:78481"/>
        <dbReference type="ChEBI" id="CHEBI:78483"/>
    </reaction>
    <physiologicalReaction direction="left-to-right" evidence="22">
        <dbReference type="Rhea" id="RHEA:41913"/>
    </physiologicalReaction>
</comment>
<dbReference type="Pfam" id="PF02801">
    <property type="entry name" value="Ketoacyl-synt_C"/>
    <property type="match status" value="1"/>
</dbReference>
<comment type="catalytic activity">
    <reaction evidence="28">
        <text>tetradecanoyl-[ACP] + H2O = tetradecanoate + holo-[ACP] + H(+)</text>
        <dbReference type="Rhea" id="RHEA:30123"/>
        <dbReference type="Rhea" id="RHEA-COMP:9648"/>
        <dbReference type="Rhea" id="RHEA-COMP:9685"/>
        <dbReference type="ChEBI" id="CHEBI:15377"/>
        <dbReference type="ChEBI" id="CHEBI:15378"/>
        <dbReference type="ChEBI" id="CHEBI:30807"/>
        <dbReference type="ChEBI" id="CHEBI:64479"/>
        <dbReference type="ChEBI" id="CHEBI:78477"/>
        <dbReference type="EC" id="3.1.2.14"/>
    </reaction>
    <physiologicalReaction direction="left-to-right" evidence="28">
        <dbReference type="Rhea" id="RHEA:30124"/>
    </physiologicalReaction>
</comment>
<dbReference type="Gene3D" id="3.40.47.10">
    <property type="match status" value="1"/>
</dbReference>
<comment type="catalytic activity">
    <reaction evidence="6">
        <text>(3R)-hydroxydodecanoyl-[ACP] = (2E)-dodecenoyl-[ACP] + H2O</text>
        <dbReference type="Rhea" id="RHEA:41876"/>
        <dbReference type="Rhea" id="RHEA-COMP:9642"/>
        <dbReference type="Rhea" id="RHEA-COMP:9643"/>
        <dbReference type="ChEBI" id="CHEBI:15377"/>
        <dbReference type="ChEBI" id="CHEBI:78470"/>
        <dbReference type="ChEBI" id="CHEBI:78472"/>
    </reaction>
    <physiologicalReaction direction="left-to-right" evidence="6">
        <dbReference type="Rhea" id="RHEA:41877"/>
    </physiologicalReaction>
</comment>
<name>A0A9N9MQW2_9CUCU</name>
<proteinExistence type="predicted"/>
<dbReference type="GO" id="GO:0004313">
    <property type="term" value="F:[acyl-carrier-protein] S-acetyltransferase activity"/>
    <property type="evidence" value="ECO:0007669"/>
    <property type="project" value="UniProtKB-EC"/>
</dbReference>
<dbReference type="Gene3D" id="3.40.50.1820">
    <property type="entry name" value="alpha/beta hydrolase"/>
    <property type="match status" value="1"/>
</dbReference>
<evidence type="ECO:0000256" key="35">
    <source>
        <dbReference type="ARBA" id="ARBA00048935"/>
    </source>
</evidence>
<comment type="catalytic activity">
    <reaction evidence="42">
        <text>butanoyl-[ACP] + malonyl-[ACP] + H(+) = 3-oxohexanoyl-[ACP] + holo-[ACP] + CO2</text>
        <dbReference type="Rhea" id="RHEA:41820"/>
        <dbReference type="Rhea" id="RHEA-COMP:9623"/>
        <dbReference type="Rhea" id="RHEA-COMP:9628"/>
        <dbReference type="Rhea" id="RHEA-COMP:9629"/>
        <dbReference type="Rhea" id="RHEA-COMP:9685"/>
        <dbReference type="ChEBI" id="CHEBI:15378"/>
        <dbReference type="ChEBI" id="CHEBI:16526"/>
        <dbReference type="ChEBI" id="CHEBI:64479"/>
        <dbReference type="ChEBI" id="CHEBI:78449"/>
        <dbReference type="ChEBI" id="CHEBI:78454"/>
        <dbReference type="ChEBI" id="CHEBI:78456"/>
    </reaction>
    <physiologicalReaction direction="left-to-right" evidence="42">
        <dbReference type="Rhea" id="RHEA:41821"/>
    </physiologicalReaction>
</comment>
<dbReference type="InterPro" id="IPR042104">
    <property type="entry name" value="PKS_dehydratase_sf"/>
</dbReference>
<dbReference type="OrthoDB" id="329835at2759"/>
<evidence type="ECO:0000256" key="28">
    <source>
        <dbReference type="ARBA" id="ARBA00048289"/>
    </source>
</evidence>
<comment type="catalytic activity">
    <reaction evidence="33">
        <text>holo-[ACP] + acetyl-CoA = acetyl-[ACP] + CoA</text>
        <dbReference type="Rhea" id="RHEA:41788"/>
        <dbReference type="Rhea" id="RHEA-COMP:9621"/>
        <dbReference type="Rhea" id="RHEA-COMP:9685"/>
        <dbReference type="ChEBI" id="CHEBI:57287"/>
        <dbReference type="ChEBI" id="CHEBI:57288"/>
        <dbReference type="ChEBI" id="CHEBI:64479"/>
        <dbReference type="ChEBI" id="CHEBI:78446"/>
        <dbReference type="EC" id="2.3.1.38"/>
    </reaction>
    <physiologicalReaction direction="left-to-right" evidence="33">
        <dbReference type="Rhea" id="RHEA:41789"/>
    </physiologicalReaction>
</comment>
<dbReference type="GO" id="GO:0016297">
    <property type="term" value="F:fatty acyl-[ACP] hydrolase activity"/>
    <property type="evidence" value="ECO:0007669"/>
    <property type="project" value="UniProtKB-EC"/>
</dbReference>
<dbReference type="SMART" id="SM00825">
    <property type="entry name" value="PKS_KS"/>
    <property type="match status" value="1"/>
</dbReference>
<evidence type="ECO:0000256" key="37">
    <source>
        <dbReference type="ARBA" id="ARBA00049109"/>
    </source>
</evidence>
<evidence type="ECO:0000256" key="15">
    <source>
        <dbReference type="ARBA" id="ARBA00047300"/>
    </source>
</evidence>
<dbReference type="InterPro" id="IPR016039">
    <property type="entry name" value="Thiolase-like"/>
</dbReference>
<evidence type="ECO:0000256" key="2">
    <source>
        <dbReference type="ARBA" id="ARBA00022799"/>
    </source>
</evidence>
<keyword evidence="3" id="KW-0663">Pyridoxal phosphate</keyword>
<dbReference type="CDD" id="cd05195">
    <property type="entry name" value="enoyl_red"/>
    <property type="match status" value="1"/>
</dbReference>
<dbReference type="Pfam" id="PF00109">
    <property type="entry name" value="ketoacyl-synt"/>
    <property type="match status" value="1"/>
</dbReference>
<evidence type="ECO:0000256" key="6">
    <source>
        <dbReference type="ARBA" id="ARBA00023351"/>
    </source>
</evidence>